<name>A0ABV7EN40_9GAMM</name>
<dbReference type="NCBIfam" id="NF007866">
    <property type="entry name" value="PRK10577.1-2"/>
    <property type="match status" value="1"/>
</dbReference>
<keyword evidence="3" id="KW-0813">Transport</keyword>
<feature type="transmembrane region" description="Helical" evidence="8">
    <location>
        <begin position="135"/>
        <end position="161"/>
    </location>
</feature>
<feature type="transmembrane region" description="Helical" evidence="8">
    <location>
        <begin position="55"/>
        <end position="76"/>
    </location>
</feature>
<feature type="transmembrane region" description="Helical" evidence="8">
    <location>
        <begin position="299"/>
        <end position="318"/>
    </location>
</feature>
<evidence type="ECO:0000256" key="3">
    <source>
        <dbReference type="ARBA" id="ARBA00022448"/>
    </source>
</evidence>
<evidence type="ECO:0000313" key="9">
    <source>
        <dbReference type="EMBL" id="MFC3103258.1"/>
    </source>
</evidence>
<sequence length="653" mass="67094">MTPARLCGGFSIVLLVLATAGLQQVAPGGWAAALLTLDGDSFRQIAVLYSWLPRLVIALLSGAGLALAGVLLQQTLRNPLASPTTLGIATGGQLGLLLATLFAPALLLVGRGTIAFLGGAVAMGLVFALSWRRALAPAVVVLAGLVVNLYLGALTVVFILFNQEQLKGLMIWGAGSLAQNNWAGVIGLAPRLVIGMVAAAALARTLSVLELDDVNARSLGVSLKYLRAAAIGLGVFLTAIVVSGVGVISFVGLAAPAVVRLAGARTLAARLLWAPLFGALLLAITDLGIQLLVQDSATLIPTGAATAILGAPLLIWLLPRVTLTRSAPSASSIGLVARHAAPGRLIGLLLGLTAAMVVVALFVGRGADGWTWPLLDAWQATGAWRVPRVLASGAAGVMLALAGTIIQRVSGNPMGSPEFLGISSGTGLGLIALALLWPAAGTLALLGAGTLGALAALAVLIVVNMRNDFEPERVLLTGIAMMFLFDAVQRIVLAGGDPRTQKLLAWISGSTYYVSMNMAIGVAVLALVLAALTRPLAAWLDVLPLGMPTARALGLDVMRSRLLLLLLVSFLTAGATLVVGPLSFVGLIAPHMARLLGLSRARDHMAGSMALGALLMIGADWAGRQLLFPSEIPAGLAASLLGGAYFMWRLRRI</sequence>
<feature type="transmembrane region" description="Helical" evidence="8">
    <location>
        <begin position="512"/>
        <end position="532"/>
    </location>
</feature>
<feature type="transmembrane region" description="Helical" evidence="8">
    <location>
        <begin position="386"/>
        <end position="406"/>
    </location>
</feature>
<keyword evidence="4" id="KW-1003">Cell membrane</keyword>
<evidence type="ECO:0000313" key="10">
    <source>
        <dbReference type="Proteomes" id="UP001595462"/>
    </source>
</evidence>
<reference evidence="10" key="1">
    <citation type="journal article" date="2019" name="Int. J. Syst. Evol. Microbiol.">
        <title>The Global Catalogue of Microorganisms (GCM) 10K type strain sequencing project: providing services to taxonomists for standard genome sequencing and annotation.</title>
        <authorList>
            <consortium name="The Broad Institute Genomics Platform"/>
            <consortium name="The Broad Institute Genome Sequencing Center for Infectious Disease"/>
            <person name="Wu L."/>
            <person name="Ma J."/>
        </authorList>
    </citation>
    <scope>NUCLEOTIDE SEQUENCE [LARGE SCALE GENOMIC DNA]</scope>
    <source>
        <strain evidence="10">KCTC 52640</strain>
    </source>
</reference>
<feature type="transmembrane region" description="Helical" evidence="8">
    <location>
        <begin position="226"/>
        <end position="259"/>
    </location>
</feature>
<dbReference type="RefSeq" id="WP_380687118.1">
    <property type="nucleotide sequence ID" value="NZ_JBHRSS010000003.1"/>
</dbReference>
<keyword evidence="10" id="KW-1185">Reference proteome</keyword>
<dbReference type="InterPro" id="IPR037294">
    <property type="entry name" value="ABC_BtuC-like"/>
</dbReference>
<feature type="transmembrane region" description="Helical" evidence="8">
    <location>
        <begin position="562"/>
        <end position="589"/>
    </location>
</feature>
<feature type="transmembrane region" description="Helical" evidence="8">
    <location>
        <begin position="271"/>
        <end position="293"/>
    </location>
</feature>
<dbReference type="SUPFAM" id="SSF81345">
    <property type="entry name" value="ABC transporter involved in vitamin B12 uptake, BtuC"/>
    <property type="match status" value="2"/>
</dbReference>
<evidence type="ECO:0000256" key="4">
    <source>
        <dbReference type="ARBA" id="ARBA00022475"/>
    </source>
</evidence>
<evidence type="ECO:0000256" key="2">
    <source>
        <dbReference type="ARBA" id="ARBA00007935"/>
    </source>
</evidence>
<comment type="subcellular location">
    <subcellularLocation>
        <location evidence="1">Cell membrane</location>
        <topology evidence="1">Multi-pass membrane protein</topology>
    </subcellularLocation>
</comment>
<keyword evidence="7 8" id="KW-0472">Membrane</keyword>
<dbReference type="Pfam" id="PF01032">
    <property type="entry name" value="FecCD"/>
    <property type="match status" value="2"/>
</dbReference>
<evidence type="ECO:0000256" key="5">
    <source>
        <dbReference type="ARBA" id="ARBA00022692"/>
    </source>
</evidence>
<dbReference type="EMBL" id="JBHRSS010000003">
    <property type="protein sequence ID" value="MFC3103258.1"/>
    <property type="molecule type" value="Genomic_DNA"/>
</dbReference>
<proteinExistence type="inferred from homology"/>
<evidence type="ECO:0000256" key="7">
    <source>
        <dbReference type="ARBA" id="ARBA00023136"/>
    </source>
</evidence>
<dbReference type="PANTHER" id="PTHR30472:SF37">
    <property type="entry name" value="FE(3+) DICITRATE TRANSPORT SYSTEM PERMEASE PROTEIN FECD-RELATED"/>
    <property type="match status" value="1"/>
</dbReference>
<comment type="similarity">
    <text evidence="2">Belongs to the binding-protein-dependent transport system permease family. FecCD subfamily.</text>
</comment>
<evidence type="ECO:0000256" key="1">
    <source>
        <dbReference type="ARBA" id="ARBA00004651"/>
    </source>
</evidence>
<dbReference type="InterPro" id="IPR000522">
    <property type="entry name" value="ABC_transptr_permease_BtuC"/>
</dbReference>
<feature type="transmembrane region" description="Helical" evidence="8">
    <location>
        <begin position="443"/>
        <end position="462"/>
    </location>
</feature>
<accession>A0ABV7EN40</accession>
<evidence type="ECO:0000256" key="6">
    <source>
        <dbReference type="ARBA" id="ARBA00022989"/>
    </source>
</evidence>
<evidence type="ECO:0000256" key="8">
    <source>
        <dbReference type="SAM" id="Phobius"/>
    </source>
</evidence>
<gene>
    <name evidence="9" type="primary">fhuB</name>
    <name evidence="9" type="ORF">ACFOSU_05065</name>
</gene>
<dbReference type="PANTHER" id="PTHR30472">
    <property type="entry name" value="FERRIC ENTEROBACTIN TRANSPORT SYSTEM PERMEASE PROTEIN"/>
    <property type="match status" value="1"/>
</dbReference>
<keyword evidence="5 8" id="KW-0812">Transmembrane</keyword>
<comment type="caution">
    <text evidence="9">The sequence shown here is derived from an EMBL/GenBank/DDBJ whole genome shotgun (WGS) entry which is preliminary data.</text>
</comment>
<feature type="transmembrane region" description="Helical" evidence="8">
    <location>
        <begin position="345"/>
        <end position="366"/>
    </location>
</feature>
<feature type="transmembrane region" description="Helical" evidence="8">
    <location>
        <begin position="418"/>
        <end position="437"/>
    </location>
</feature>
<feature type="transmembrane region" description="Helical" evidence="8">
    <location>
        <begin position="96"/>
        <end position="129"/>
    </location>
</feature>
<keyword evidence="6 8" id="KW-1133">Transmembrane helix</keyword>
<dbReference type="CDD" id="cd06550">
    <property type="entry name" value="TM_ABC_iron-siderophores_like"/>
    <property type="match status" value="2"/>
</dbReference>
<organism evidence="9 10">
    <name type="scientific">Salinisphaera aquimarina</name>
    <dbReference type="NCBI Taxonomy" id="2094031"/>
    <lineage>
        <taxon>Bacteria</taxon>
        <taxon>Pseudomonadati</taxon>
        <taxon>Pseudomonadota</taxon>
        <taxon>Gammaproteobacteria</taxon>
        <taxon>Salinisphaerales</taxon>
        <taxon>Salinisphaeraceae</taxon>
        <taxon>Salinisphaera</taxon>
    </lineage>
</organism>
<feature type="transmembrane region" description="Helical" evidence="8">
    <location>
        <begin position="474"/>
        <end position="492"/>
    </location>
</feature>
<dbReference type="Proteomes" id="UP001595462">
    <property type="component" value="Unassembled WGS sequence"/>
</dbReference>
<dbReference type="Gene3D" id="1.10.3470.10">
    <property type="entry name" value="ABC transporter involved in vitamin B12 uptake, BtuC"/>
    <property type="match status" value="2"/>
</dbReference>
<feature type="transmembrane region" description="Helical" evidence="8">
    <location>
        <begin position="626"/>
        <end position="648"/>
    </location>
</feature>
<protein>
    <submittedName>
        <fullName evidence="9">Fe(3+)-hydroxamate ABC transporter permease FhuB</fullName>
    </submittedName>
</protein>